<dbReference type="EMBL" id="QRBF01000006">
    <property type="protein sequence ID" value="RDS81782.1"/>
    <property type="molecule type" value="Genomic_DNA"/>
</dbReference>
<dbReference type="SUPFAM" id="SSF48452">
    <property type="entry name" value="TPR-like"/>
    <property type="match status" value="1"/>
</dbReference>
<dbReference type="Pfam" id="PF13181">
    <property type="entry name" value="TPR_8"/>
    <property type="match status" value="1"/>
</dbReference>
<protein>
    <submittedName>
        <fullName evidence="3">Uncharacterized protein</fullName>
    </submittedName>
</protein>
<evidence type="ECO:0000256" key="2">
    <source>
        <dbReference type="SAM" id="SignalP"/>
    </source>
</evidence>
<dbReference type="PROSITE" id="PS51257">
    <property type="entry name" value="PROKAR_LIPOPROTEIN"/>
    <property type="match status" value="1"/>
</dbReference>
<name>A0A370X0A9_9GAMM</name>
<dbReference type="PROSITE" id="PS50005">
    <property type="entry name" value="TPR"/>
    <property type="match status" value="1"/>
</dbReference>
<proteinExistence type="predicted"/>
<dbReference type="AlphaFoldDB" id="A0A370X0A9"/>
<keyword evidence="4" id="KW-1185">Reference proteome</keyword>
<feature type="signal peptide" evidence="2">
    <location>
        <begin position="1"/>
        <end position="25"/>
    </location>
</feature>
<dbReference type="InterPro" id="IPR011990">
    <property type="entry name" value="TPR-like_helical_dom_sf"/>
</dbReference>
<gene>
    <name evidence="3" type="ORF">DWU99_15235</name>
</gene>
<keyword evidence="2" id="KW-0732">Signal</keyword>
<organism evidence="3 4">
    <name type="scientific">Dyella psychrodurans</name>
    <dbReference type="NCBI Taxonomy" id="1927960"/>
    <lineage>
        <taxon>Bacteria</taxon>
        <taxon>Pseudomonadati</taxon>
        <taxon>Pseudomonadota</taxon>
        <taxon>Gammaproteobacteria</taxon>
        <taxon>Lysobacterales</taxon>
        <taxon>Rhodanobacteraceae</taxon>
        <taxon>Dyella</taxon>
    </lineage>
</organism>
<dbReference type="Proteomes" id="UP000255334">
    <property type="component" value="Unassembled WGS sequence"/>
</dbReference>
<feature type="chain" id="PRO_5016670785" evidence="2">
    <location>
        <begin position="26"/>
        <end position="248"/>
    </location>
</feature>
<dbReference type="InterPro" id="IPR019734">
    <property type="entry name" value="TPR_rpt"/>
</dbReference>
<evidence type="ECO:0000313" key="3">
    <source>
        <dbReference type="EMBL" id="RDS81782.1"/>
    </source>
</evidence>
<dbReference type="Gene3D" id="1.25.40.10">
    <property type="entry name" value="Tetratricopeptide repeat domain"/>
    <property type="match status" value="1"/>
</dbReference>
<evidence type="ECO:0000256" key="1">
    <source>
        <dbReference type="PROSITE-ProRule" id="PRU00339"/>
    </source>
</evidence>
<feature type="repeat" description="TPR" evidence="1">
    <location>
        <begin position="119"/>
        <end position="152"/>
    </location>
</feature>
<keyword evidence="1" id="KW-0802">TPR repeat</keyword>
<dbReference type="SMART" id="SM00028">
    <property type="entry name" value="TPR"/>
    <property type="match status" value="3"/>
</dbReference>
<accession>A0A370X0A9</accession>
<evidence type="ECO:0000313" key="4">
    <source>
        <dbReference type="Proteomes" id="UP000255334"/>
    </source>
</evidence>
<sequence length="248" mass="26622">MAAAFLRMGFVLLALGWGAACCAQAAPAAPPPGTSANSPVDDAAQEQLLQQAKAQIKAGMNADAINGPLAQVIHAYETAYAHSKEQVYCAETLTEAFLYSGIASSNHKNSVVLSKPNWAMAYYLRGYAYGSMDDLVHAEASLKQALALSPFNSQFLSELGNVYENEKNWSSALDTFQSADGAAEFAPPEQKITLRCHALRGQGYVLVELHKLDEAAQKYNACLSISPGDQRSIDELGYVRELQAKAGK</sequence>
<comment type="caution">
    <text evidence="3">The sequence shown here is derived from an EMBL/GenBank/DDBJ whole genome shotgun (WGS) entry which is preliminary data.</text>
</comment>
<reference evidence="3 4" key="1">
    <citation type="submission" date="2018-07" db="EMBL/GenBank/DDBJ databases">
        <title>Dyella monticola sp. nov. and Dyella psychrodurans sp. nov. isolated from monsoon evergreen broad-leaved forest soil of Dinghu Mountain, China.</title>
        <authorList>
            <person name="Gao Z."/>
            <person name="Qiu L."/>
        </authorList>
    </citation>
    <scope>NUCLEOTIDE SEQUENCE [LARGE SCALE GENOMIC DNA]</scope>
    <source>
        <strain evidence="3 4">4MSK11</strain>
    </source>
</reference>